<evidence type="ECO:0000313" key="9">
    <source>
        <dbReference type="Proteomes" id="UP000319014"/>
    </source>
</evidence>
<evidence type="ECO:0000256" key="7">
    <source>
        <dbReference type="SAM" id="Phobius"/>
    </source>
</evidence>
<name>A0A521BDT1_9RHOB</name>
<feature type="transmembrane region" description="Helical" evidence="7">
    <location>
        <begin position="86"/>
        <end position="110"/>
    </location>
</feature>
<evidence type="ECO:0000256" key="1">
    <source>
        <dbReference type="ARBA" id="ARBA00004651"/>
    </source>
</evidence>
<dbReference type="OrthoDB" id="9807748at2"/>
<comment type="subcellular location">
    <subcellularLocation>
        <location evidence="1">Cell membrane</location>
        <topology evidence="1">Multi-pass membrane protein</topology>
    </subcellularLocation>
</comment>
<dbReference type="GO" id="GO:0005886">
    <property type="term" value="C:plasma membrane"/>
    <property type="evidence" value="ECO:0007669"/>
    <property type="project" value="UniProtKB-SubCell"/>
</dbReference>
<evidence type="ECO:0000256" key="6">
    <source>
        <dbReference type="ARBA" id="ARBA00023136"/>
    </source>
</evidence>
<evidence type="ECO:0000256" key="4">
    <source>
        <dbReference type="ARBA" id="ARBA00022692"/>
    </source>
</evidence>
<evidence type="ECO:0000313" key="8">
    <source>
        <dbReference type="EMBL" id="SMO45234.1"/>
    </source>
</evidence>
<dbReference type="PRINTS" id="PR00953">
    <property type="entry name" value="TYPE3IMRPROT"/>
</dbReference>
<evidence type="ECO:0000256" key="3">
    <source>
        <dbReference type="ARBA" id="ARBA00022475"/>
    </source>
</evidence>
<dbReference type="AlphaFoldDB" id="A0A521BDT1"/>
<keyword evidence="6 7" id="KW-0472">Membrane</keyword>
<keyword evidence="9" id="KW-1185">Reference proteome</keyword>
<keyword evidence="5 7" id="KW-1133">Transmembrane helix</keyword>
<feature type="transmembrane region" description="Helical" evidence="7">
    <location>
        <begin position="131"/>
        <end position="156"/>
    </location>
</feature>
<feature type="transmembrane region" description="Helical" evidence="7">
    <location>
        <begin position="12"/>
        <end position="32"/>
    </location>
</feature>
<dbReference type="PANTHER" id="PTHR30065:SF1">
    <property type="entry name" value="SURFACE PRESENTATION OF ANTIGENS PROTEIN SPAR"/>
    <property type="match status" value="1"/>
</dbReference>
<gene>
    <name evidence="8" type="ORF">SAMN06265221_102252</name>
</gene>
<feature type="transmembrane region" description="Helical" evidence="7">
    <location>
        <begin position="44"/>
        <end position="66"/>
    </location>
</feature>
<dbReference type="Pfam" id="PF01311">
    <property type="entry name" value="Bac_export_1"/>
    <property type="match status" value="1"/>
</dbReference>
<organism evidence="8 9">
    <name type="scientific">Paracoccus laeviglucosivorans</name>
    <dbReference type="NCBI Taxonomy" id="1197861"/>
    <lineage>
        <taxon>Bacteria</taxon>
        <taxon>Pseudomonadati</taxon>
        <taxon>Pseudomonadota</taxon>
        <taxon>Alphaproteobacteria</taxon>
        <taxon>Rhodobacterales</taxon>
        <taxon>Paracoccaceae</taxon>
        <taxon>Paracoccus</taxon>
    </lineage>
</organism>
<keyword evidence="3" id="KW-1003">Cell membrane</keyword>
<feature type="transmembrane region" description="Helical" evidence="7">
    <location>
        <begin position="190"/>
        <end position="214"/>
    </location>
</feature>
<dbReference type="GO" id="GO:0006605">
    <property type="term" value="P:protein targeting"/>
    <property type="evidence" value="ECO:0007669"/>
    <property type="project" value="InterPro"/>
</dbReference>
<accession>A0A521BDT1</accession>
<keyword evidence="4 7" id="KW-0812">Transmembrane</keyword>
<comment type="similarity">
    <text evidence="2">Belongs to the FliR/MopE/SpaR family.</text>
</comment>
<dbReference type="Proteomes" id="UP000319014">
    <property type="component" value="Unassembled WGS sequence"/>
</dbReference>
<sequence length="274" mass="28431">MNELADLLPGGLTQMLVLLAVVGARPMGFVMLHPIFGRFGISTGVLRGAVIVAMVAPVLPAATAMIADDPTPVSMAVVPGMIMAELLIGALLGLLTGVPFWAAMAAGDFIDNQRGASMANLFDPGSSTESTVTGTLFFLTCVLVLAAEGVLFPAIFGPLMQSYVLFPVMSGLSLPDPQQGALALGLLDQILRAGLILALPVVIPLLLTEMVLVVATKYMQQINAMFLAMTVKQAVNALLILIYAAIMARYAMGQIGSGAFGPGALGPFLKGMVE</sequence>
<dbReference type="EMBL" id="FXTK01000002">
    <property type="protein sequence ID" value="SMO45234.1"/>
    <property type="molecule type" value="Genomic_DNA"/>
</dbReference>
<feature type="transmembrane region" description="Helical" evidence="7">
    <location>
        <begin position="234"/>
        <end position="252"/>
    </location>
</feature>
<reference evidence="8 9" key="1">
    <citation type="submission" date="2017-05" db="EMBL/GenBank/DDBJ databases">
        <authorList>
            <person name="Varghese N."/>
            <person name="Submissions S."/>
        </authorList>
    </citation>
    <scope>NUCLEOTIDE SEQUENCE [LARGE SCALE GENOMIC DNA]</scope>
    <source>
        <strain evidence="8 9">DSM 100094</strain>
    </source>
</reference>
<evidence type="ECO:0000256" key="5">
    <source>
        <dbReference type="ARBA" id="ARBA00022989"/>
    </source>
</evidence>
<protein>
    <submittedName>
        <fullName evidence="8">Type III secretion protein T</fullName>
    </submittedName>
</protein>
<dbReference type="PANTHER" id="PTHR30065">
    <property type="entry name" value="FLAGELLAR BIOSYNTHETIC PROTEIN FLIR"/>
    <property type="match status" value="1"/>
</dbReference>
<dbReference type="RefSeq" id="WP_142661787.1">
    <property type="nucleotide sequence ID" value="NZ_FXTK01000002.1"/>
</dbReference>
<dbReference type="InterPro" id="IPR002010">
    <property type="entry name" value="T3SS_IM_R"/>
</dbReference>
<evidence type="ECO:0000256" key="2">
    <source>
        <dbReference type="ARBA" id="ARBA00009772"/>
    </source>
</evidence>
<proteinExistence type="inferred from homology"/>